<feature type="signal peptide" evidence="1">
    <location>
        <begin position="1"/>
        <end position="24"/>
    </location>
</feature>
<dbReference type="RefSeq" id="WP_166314319.1">
    <property type="nucleotide sequence ID" value="NZ_CP049866.1"/>
</dbReference>
<organism evidence="3 4">
    <name type="scientific">Nocardioides piscis</name>
    <dbReference type="NCBI Taxonomy" id="2714938"/>
    <lineage>
        <taxon>Bacteria</taxon>
        <taxon>Bacillati</taxon>
        <taxon>Actinomycetota</taxon>
        <taxon>Actinomycetes</taxon>
        <taxon>Propionibacteriales</taxon>
        <taxon>Nocardioidaceae</taxon>
        <taxon>Nocardioides</taxon>
    </lineage>
</organism>
<gene>
    <name evidence="3" type="ORF">G7071_02155</name>
</gene>
<evidence type="ECO:0000259" key="2">
    <source>
        <dbReference type="Pfam" id="PF26571"/>
    </source>
</evidence>
<keyword evidence="4" id="KW-1185">Reference proteome</keyword>
<evidence type="ECO:0000313" key="4">
    <source>
        <dbReference type="Proteomes" id="UP000502035"/>
    </source>
</evidence>
<name>A0A6G7YCL3_9ACTN</name>
<proteinExistence type="predicted"/>
<dbReference type="AlphaFoldDB" id="A0A6G7YCL3"/>
<dbReference type="EMBL" id="CP049866">
    <property type="protein sequence ID" value="QIK74416.1"/>
    <property type="molecule type" value="Genomic_DNA"/>
</dbReference>
<reference evidence="3 4" key="1">
    <citation type="submission" date="2020-03" db="EMBL/GenBank/DDBJ databases">
        <title>Nocardioides sp. nov., isolated from fish.</title>
        <authorList>
            <person name="Hyun D.-W."/>
            <person name="Bae J.-W."/>
        </authorList>
    </citation>
    <scope>NUCLEOTIDE SEQUENCE [LARGE SCALE GENOMIC DNA]</scope>
    <source>
        <strain evidence="3 4">HDW12A</strain>
    </source>
</reference>
<sequence>MRKGLVAVVLAALTSALLAVPAEAGYVLPVDSYATYQPQKKCAKKAKPGTVALAEWLAARGGAYGGTVRSCGSGGASEHKDGRAFDWMLDATDPDDDAVAQAFIVEAFADDELGDTDVLARRMGIMYVIWDDKMYAAWDGFEPENYLSSGCRTRRKCSPTLRHRDHMHISLSKAGAKARTSWYVEQPAPVVG</sequence>
<dbReference type="InterPro" id="IPR058593">
    <property type="entry name" value="ARB_07466-like_C"/>
</dbReference>
<feature type="chain" id="PRO_5026076075" description="ARB-07466-like C-terminal domain-containing protein" evidence="1">
    <location>
        <begin position="25"/>
        <end position="192"/>
    </location>
</feature>
<accession>A0A6G7YCL3</accession>
<dbReference type="Proteomes" id="UP000502035">
    <property type="component" value="Chromosome"/>
</dbReference>
<keyword evidence="1" id="KW-0732">Signal</keyword>
<evidence type="ECO:0000256" key="1">
    <source>
        <dbReference type="SAM" id="SignalP"/>
    </source>
</evidence>
<dbReference type="Pfam" id="PF26571">
    <property type="entry name" value="VldE"/>
    <property type="match status" value="1"/>
</dbReference>
<protein>
    <recommendedName>
        <fullName evidence="2">ARB-07466-like C-terminal domain-containing protein</fullName>
    </recommendedName>
</protein>
<evidence type="ECO:0000313" key="3">
    <source>
        <dbReference type="EMBL" id="QIK74416.1"/>
    </source>
</evidence>
<dbReference type="KEGG" id="npi:G7071_02155"/>
<feature type="domain" description="ARB-07466-like C-terminal" evidence="2">
    <location>
        <begin position="43"/>
        <end position="141"/>
    </location>
</feature>